<comment type="caution">
    <text evidence="7">The sequence shown here is derived from an EMBL/GenBank/DDBJ whole genome shotgun (WGS) entry which is preliminary data.</text>
</comment>
<sequence>MEEEKAHGGENENEEIKYGGMKSMPFIIGNEIFEKIGFAGLTSNLRSISPVFNMKHVTAVRVLSIFQGTSAFTPLIGGYVADTYLGRYTTLGFAFLINLTGSILITLTAFITKLHPPKCGTNDKHICAEPTAPQWSLLICAFGFLVIGGAWIRPCSLAFGVDQFNPNNEAVKSSINSFINWYYFVVQTSFLVSLTLIAYVQSNLSWSIGLALSTCLSVIAVCIFFMGSRIYVKLKPEGSPVTSIIQVVVAATKKWELRHPENPEVSLFNRPQKSSFNSKLDYTNQLRFLDKSVIVMVKDRINTEDGTVANPWRLCEIQQVEEVKCLARVIPIWASLSIFQLASTLQLDRHIGKFEVPAASYLAIIFLSAFLWIPVYDRVIVPSLRKLTGNEGGITLLQRMGIGILLSILSMLISALVEERRRGIALTFPTLGITQNGGAISSMPGFWLIPQLTVIGLAEAFNSTAQIEFYYKQFPENMRSIGMSTYILGMSVGNYLCGFIVSIVHRTTEGASTGNWLPEDLNKGRLDYFYYMMTLVQLVNMLYFLVCSRWYRYKRTGSPTNAAEIEMDSRNVDKSSI</sequence>
<comment type="subcellular location">
    <subcellularLocation>
        <location evidence="1">Membrane</location>
        <topology evidence="1">Multi-pass membrane protein</topology>
    </subcellularLocation>
</comment>
<keyword evidence="8" id="KW-1185">Reference proteome</keyword>
<feature type="transmembrane region" description="Helical" evidence="6">
    <location>
        <begin position="528"/>
        <end position="546"/>
    </location>
</feature>
<feature type="transmembrane region" description="Helical" evidence="6">
    <location>
        <begin position="486"/>
        <end position="508"/>
    </location>
</feature>
<dbReference type="EMBL" id="JAJJMB010006586">
    <property type="protein sequence ID" value="KAI3934273.1"/>
    <property type="molecule type" value="Genomic_DNA"/>
</dbReference>
<dbReference type="InterPro" id="IPR036259">
    <property type="entry name" value="MFS_trans_sf"/>
</dbReference>
<feature type="transmembrane region" description="Helical" evidence="6">
    <location>
        <begin position="358"/>
        <end position="376"/>
    </location>
</feature>
<dbReference type="Pfam" id="PF00854">
    <property type="entry name" value="PTR2"/>
    <property type="match status" value="1"/>
</dbReference>
<feature type="transmembrane region" description="Helical" evidence="6">
    <location>
        <begin position="206"/>
        <end position="226"/>
    </location>
</feature>
<keyword evidence="3 6" id="KW-0812">Transmembrane</keyword>
<gene>
    <name evidence="7" type="ORF">MKW98_009254</name>
</gene>
<dbReference type="SUPFAM" id="SSF103473">
    <property type="entry name" value="MFS general substrate transporter"/>
    <property type="match status" value="1"/>
</dbReference>
<dbReference type="Proteomes" id="UP001202328">
    <property type="component" value="Unassembled WGS sequence"/>
</dbReference>
<dbReference type="GO" id="GO:0022857">
    <property type="term" value="F:transmembrane transporter activity"/>
    <property type="evidence" value="ECO:0007669"/>
    <property type="project" value="InterPro"/>
</dbReference>
<keyword evidence="4 6" id="KW-1133">Transmembrane helix</keyword>
<evidence type="ECO:0000313" key="7">
    <source>
        <dbReference type="EMBL" id="KAI3934273.1"/>
    </source>
</evidence>
<dbReference type="InterPro" id="IPR000109">
    <property type="entry name" value="POT_fam"/>
</dbReference>
<protein>
    <submittedName>
        <fullName evidence="7">Uncharacterized protein</fullName>
    </submittedName>
</protein>
<dbReference type="PANTHER" id="PTHR11654">
    <property type="entry name" value="OLIGOPEPTIDE TRANSPORTER-RELATED"/>
    <property type="match status" value="1"/>
</dbReference>
<evidence type="ECO:0000313" key="8">
    <source>
        <dbReference type="Proteomes" id="UP001202328"/>
    </source>
</evidence>
<proteinExistence type="inferred from homology"/>
<evidence type="ECO:0000256" key="2">
    <source>
        <dbReference type="ARBA" id="ARBA00005982"/>
    </source>
</evidence>
<dbReference type="Gene3D" id="1.20.1250.20">
    <property type="entry name" value="MFS general substrate transporter like domains"/>
    <property type="match status" value="1"/>
</dbReference>
<keyword evidence="5 6" id="KW-0472">Membrane</keyword>
<feature type="transmembrane region" description="Helical" evidence="6">
    <location>
        <begin position="132"/>
        <end position="152"/>
    </location>
</feature>
<evidence type="ECO:0000256" key="5">
    <source>
        <dbReference type="ARBA" id="ARBA00023136"/>
    </source>
</evidence>
<feature type="transmembrane region" description="Helical" evidence="6">
    <location>
        <begin position="181"/>
        <end position="200"/>
    </location>
</feature>
<dbReference type="AlphaFoldDB" id="A0AAD4T0W6"/>
<comment type="similarity">
    <text evidence="2">Belongs to the major facilitator superfamily. Proton-dependent oligopeptide transporter (POT/PTR) (TC 2.A.17) family.</text>
</comment>
<evidence type="ECO:0000256" key="4">
    <source>
        <dbReference type="ARBA" id="ARBA00022989"/>
    </source>
</evidence>
<organism evidence="7 8">
    <name type="scientific">Papaver atlanticum</name>
    <dbReference type="NCBI Taxonomy" id="357466"/>
    <lineage>
        <taxon>Eukaryota</taxon>
        <taxon>Viridiplantae</taxon>
        <taxon>Streptophyta</taxon>
        <taxon>Embryophyta</taxon>
        <taxon>Tracheophyta</taxon>
        <taxon>Spermatophyta</taxon>
        <taxon>Magnoliopsida</taxon>
        <taxon>Ranunculales</taxon>
        <taxon>Papaveraceae</taxon>
        <taxon>Papaveroideae</taxon>
        <taxon>Papaver</taxon>
    </lineage>
</organism>
<feature type="transmembrane region" description="Helical" evidence="6">
    <location>
        <begin position="396"/>
        <end position="417"/>
    </location>
</feature>
<evidence type="ECO:0000256" key="3">
    <source>
        <dbReference type="ARBA" id="ARBA00022692"/>
    </source>
</evidence>
<dbReference type="GO" id="GO:0016020">
    <property type="term" value="C:membrane"/>
    <property type="evidence" value="ECO:0007669"/>
    <property type="project" value="UniProtKB-SubCell"/>
</dbReference>
<feature type="transmembrane region" description="Helical" evidence="6">
    <location>
        <begin position="93"/>
        <end position="112"/>
    </location>
</feature>
<accession>A0AAD4T0W6</accession>
<feature type="transmembrane region" description="Helical" evidence="6">
    <location>
        <begin position="59"/>
        <end position="81"/>
    </location>
</feature>
<evidence type="ECO:0000256" key="1">
    <source>
        <dbReference type="ARBA" id="ARBA00004141"/>
    </source>
</evidence>
<reference evidence="7" key="1">
    <citation type="submission" date="2022-04" db="EMBL/GenBank/DDBJ databases">
        <title>A functionally conserved STORR gene fusion in Papaver species that diverged 16.8 million years ago.</title>
        <authorList>
            <person name="Catania T."/>
        </authorList>
    </citation>
    <scope>NUCLEOTIDE SEQUENCE</scope>
    <source>
        <strain evidence="7">S-188037</strain>
    </source>
</reference>
<name>A0AAD4T0W6_9MAGN</name>
<evidence type="ECO:0000256" key="6">
    <source>
        <dbReference type="SAM" id="Phobius"/>
    </source>
</evidence>